<reference evidence="2" key="1">
    <citation type="journal article" date="2019" name="Int. J. Syst. Evol. Microbiol.">
        <title>The Global Catalogue of Microorganisms (GCM) 10K type strain sequencing project: providing services to taxonomists for standard genome sequencing and annotation.</title>
        <authorList>
            <consortium name="The Broad Institute Genomics Platform"/>
            <consortium name="The Broad Institute Genome Sequencing Center for Infectious Disease"/>
            <person name="Wu L."/>
            <person name="Ma J."/>
        </authorList>
    </citation>
    <scope>NUCLEOTIDE SEQUENCE [LARGE SCALE GENOMIC DNA]</scope>
    <source>
        <strain evidence="2">JCM 9731</strain>
    </source>
</reference>
<keyword evidence="2" id="KW-1185">Reference proteome</keyword>
<evidence type="ECO:0000313" key="1">
    <source>
        <dbReference type="EMBL" id="GAA0336550.1"/>
    </source>
</evidence>
<proteinExistence type="predicted"/>
<evidence type="ECO:0000313" key="2">
    <source>
        <dbReference type="Proteomes" id="UP001500782"/>
    </source>
</evidence>
<sequence>MEKFVLVISLCFILFGCSEEADLKSNSDKELLEANTEKDVPVTEIVIEPTELILHESAYLLDSVMSDITGDGKEEEVLLYISPSPFDEETGEAIWWEDLHLWQLVVKEGERTYPLFNNNSSGILSFWISQDPEKRIILVDESGTQLTVSELKYNEGVFQKDDLVDTGVTHERSSVEW</sequence>
<name>A0ABN0WGE9_9BACI</name>
<comment type="caution">
    <text evidence="1">The sequence shown here is derived from an EMBL/GenBank/DDBJ whole genome shotgun (WGS) entry which is preliminary data.</text>
</comment>
<dbReference type="RefSeq" id="WP_343800185.1">
    <property type="nucleotide sequence ID" value="NZ_BAAADJ010000047.1"/>
</dbReference>
<dbReference type="PROSITE" id="PS51257">
    <property type="entry name" value="PROKAR_LIPOPROTEIN"/>
    <property type="match status" value="1"/>
</dbReference>
<dbReference type="EMBL" id="BAAADJ010000047">
    <property type="protein sequence ID" value="GAA0336550.1"/>
    <property type="molecule type" value="Genomic_DNA"/>
</dbReference>
<gene>
    <name evidence="1" type="ORF">GCM10008967_28640</name>
</gene>
<dbReference type="Proteomes" id="UP001500782">
    <property type="component" value="Unassembled WGS sequence"/>
</dbReference>
<accession>A0ABN0WGE9</accession>
<organism evidence="1 2">
    <name type="scientific">Bacillus carboniphilus</name>
    <dbReference type="NCBI Taxonomy" id="86663"/>
    <lineage>
        <taxon>Bacteria</taxon>
        <taxon>Bacillati</taxon>
        <taxon>Bacillota</taxon>
        <taxon>Bacilli</taxon>
        <taxon>Bacillales</taxon>
        <taxon>Bacillaceae</taxon>
        <taxon>Bacillus</taxon>
    </lineage>
</organism>
<protein>
    <recommendedName>
        <fullName evidence="3">Lipoprotein</fullName>
    </recommendedName>
</protein>
<evidence type="ECO:0008006" key="3">
    <source>
        <dbReference type="Google" id="ProtNLM"/>
    </source>
</evidence>